<dbReference type="GeneID" id="19956438"/>
<accession>T0PM83</accession>
<dbReference type="AlphaFoldDB" id="T0PM83"/>
<dbReference type="Proteomes" id="UP000030762">
    <property type="component" value="Unassembled WGS sequence"/>
</dbReference>
<sequence>MGADRTDLDLADLDRAHLADLDRADLDRAYRARAHLITALTMDSRSNAAVHDLYATNDGDVWAATGDGACTKWTDIATAPVVDTELFGPTYDAVHGVTGYGNKLYTVSRDRVLRTYTLE</sequence>
<reference evidence="1 2" key="1">
    <citation type="submission" date="2012-04" db="EMBL/GenBank/DDBJ databases">
        <title>The Genome Sequence of Saprolegnia declina VS20.</title>
        <authorList>
            <consortium name="The Broad Institute Genome Sequencing Platform"/>
            <person name="Russ C."/>
            <person name="Nusbaum C."/>
            <person name="Tyler B."/>
            <person name="van West P."/>
            <person name="Dieguez-Uribeondo J."/>
            <person name="de Bruijn I."/>
            <person name="Tripathy S."/>
            <person name="Jiang R."/>
            <person name="Young S.K."/>
            <person name="Zeng Q."/>
            <person name="Gargeya S."/>
            <person name="Fitzgerald M."/>
            <person name="Haas B."/>
            <person name="Abouelleil A."/>
            <person name="Alvarado L."/>
            <person name="Arachchi H.M."/>
            <person name="Berlin A."/>
            <person name="Chapman S.B."/>
            <person name="Goldberg J."/>
            <person name="Griggs A."/>
            <person name="Gujja S."/>
            <person name="Hansen M."/>
            <person name="Howarth C."/>
            <person name="Imamovic A."/>
            <person name="Larimer J."/>
            <person name="McCowen C."/>
            <person name="Montmayeur A."/>
            <person name="Murphy C."/>
            <person name="Neiman D."/>
            <person name="Pearson M."/>
            <person name="Priest M."/>
            <person name="Roberts A."/>
            <person name="Saif S."/>
            <person name="Shea T."/>
            <person name="Sisk P."/>
            <person name="Sykes S."/>
            <person name="Wortman J."/>
            <person name="Nusbaum C."/>
            <person name="Birren B."/>
        </authorList>
    </citation>
    <scope>NUCLEOTIDE SEQUENCE [LARGE SCALE GENOMIC DNA]</scope>
    <source>
        <strain evidence="1 2">VS20</strain>
    </source>
</reference>
<proteinExistence type="predicted"/>
<protein>
    <submittedName>
        <fullName evidence="1">Uncharacterized protein</fullName>
    </submittedName>
</protein>
<name>T0PM83_SAPDV</name>
<keyword evidence="2" id="KW-1185">Reference proteome</keyword>
<dbReference type="EMBL" id="JH767230">
    <property type="protein sequence ID" value="EQC26469.1"/>
    <property type="molecule type" value="Genomic_DNA"/>
</dbReference>
<evidence type="ECO:0000313" key="2">
    <source>
        <dbReference type="Proteomes" id="UP000030762"/>
    </source>
</evidence>
<dbReference type="InParanoid" id="T0PM83"/>
<dbReference type="VEuPathDB" id="FungiDB:SDRG_15711"/>
<organism evidence="1 2">
    <name type="scientific">Saprolegnia diclina (strain VS20)</name>
    <dbReference type="NCBI Taxonomy" id="1156394"/>
    <lineage>
        <taxon>Eukaryota</taxon>
        <taxon>Sar</taxon>
        <taxon>Stramenopiles</taxon>
        <taxon>Oomycota</taxon>
        <taxon>Saprolegniomycetes</taxon>
        <taxon>Saprolegniales</taxon>
        <taxon>Saprolegniaceae</taxon>
        <taxon>Saprolegnia</taxon>
    </lineage>
</organism>
<dbReference type="RefSeq" id="XP_008620115.1">
    <property type="nucleotide sequence ID" value="XM_008621893.1"/>
</dbReference>
<dbReference type="OrthoDB" id="27537at2759"/>
<gene>
    <name evidence="1" type="ORF">SDRG_15711</name>
</gene>
<evidence type="ECO:0000313" key="1">
    <source>
        <dbReference type="EMBL" id="EQC26469.1"/>
    </source>
</evidence>